<dbReference type="RefSeq" id="WP_041047115.1">
    <property type="nucleotide sequence ID" value="NZ_JXAK01000011.1"/>
</dbReference>
<sequence length="440" mass="50266">MIRLGVIVSKAYLERLAPVQAHFGQRSDLLLLPYKQISEIKPLYAGHQADVDGFIMTELAYHHLQHEWESFPIPSYVYRIDEHDFYKCLFELSVRKRDLDFSRVFIDFLWESNDFLGLRSVLHEDQFPQTIRNMERVIFSERFYEETLQHHLNLWHEGKIDFAITRVGNIVDKLTECGIPHIYLFPSQASVIRQFEQVIGELEAVKLADNQIAIGHVSISKPDAATSNIYDLELKMMLLHKELLEFSTEKKVPFIIQKLTASFEIICSAKDLKLITNHFTGCSLMQFLHGQLPFSVAIGWGIGDTMYKARMNGQFANQQSSASAVRGTFIIRNDQIIGPLGEDNCLHYSNEVDSGIMQLNESTGISTLQIQKIRGVISKLGTSELTAEDIAFHLGVTVRSANRILSQLVEKGVAKVSFKKLEKLRGRPKKIYKIQFPVFS</sequence>
<name>A0ABR5AL37_9BACL</name>
<proteinExistence type="predicted"/>
<gene>
    <name evidence="1" type="ORF">SD70_08190</name>
</gene>
<dbReference type="InterPro" id="IPR036390">
    <property type="entry name" value="WH_DNA-bd_sf"/>
</dbReference>
<protein>
    <submittedName>
        <fullName evidence="1">MerR family transcriptional regulator</fullName>
    </submittedName>
</protein>
<dbReference type="EMBL" id="JXAK01000011">
    <property type="protein sequence ID" value="KIL41230.1"/>
    <property type="molecule type" value="Genomic_DNA"/>
</dbReference>
<dbReference type="Proteomes" id="UP000031967">
    <property type="component" value="Unassembled WGS sequence"/>
</dbReference>
<dbReference type="SUPFAM" id="SSF46785">
    <property type="entry name" value="Winged helix' DNA-binding domain"/>
    <property type="match status" value="1"/>
</dbReference>
<reference evidence="1 2" key="1">
    <citation type="submission" date="2014-12" db="EMBL/GenBank/DDBJ databases">
        <title>Draft genome sequence of Paenibacillus kamchatkensis strain B-2647.</title>
        <authorList>
            <person name="Karlyshev A.V."/>
            <person name="Kudryashova E.B."/>
        </authorList>
    </citation>
    <scope>NUCLEOTIDE SEQUENCE [LARGE SCALE GENOMIC DNA]</scope>
    <source>
        <strain evidence="1 2">VKM B-2647</strain>
    </source>
</reference>
<comment type="caution">
    <text evidence="1">The sequence shown here is derived from an EMBL/GenBank/DDBJ whole genome shotgun (WGS) entry which is preliminary data.</text>
</comment>
<organism evidence="1 2">
    <name type="scientific">Gordoniibacillus kamchatkensis</name>
    <dbReference type="NCBI Taxonomy" id="1590651"/>
    <lineage>
        <taxon>Bacteria</taxon>
        <taxon>Bacillati</taxon>
        <taxon>Bacillota</taxon>
        <taxon>Bacilli</taxon>
        <taxon>Bacillales</taxon>
        <taxon>Paenibacillaceae</taxon>
        <taxon>Gordoniibacillus</taxon>
    </lineage>
</organism>
<keyword evidence="2" id="KW-1185">Reference proteome</keyword>
<accession>A0ABR5AL37</accession>
<evidence type="ECO:0000313" key="2">
    <source>
        <dbReference type="Proteomes" id="UP000031967"/>
    </source>
</evidence>
<evidence type="ECO:0000313" key="1">
    <source>
        <dbReference type="EMBL" id="KIL41230.1"/>
    </source>
</evidence>